<evidence type="ECO:0000313" key="2">
    <source>
        <dbReference type="EMBL" id="KIH45879.1"/>
    </source>
</evidence>
<sequence>DTVKCAPMRLSYLDPLPNVTVPLEFVQGEDVIDSTEVSIYSCPLLAADCSSCIYIASSWSCSWCSGRCSHDCPQPAQEVVCDRPLITSGSSSGPIRIAIGRTSTRAAESVMLYSFVEVTVFSAYPLFGPVSGGTKITLHGQNLDAGSNVTVQVGSAPCNDVVGANFDAVLTARMFFVSSTAPPFEVVSKLSSCQIQNATFMFCLTPELLPGPYSRTAYARYLSSIV</sequence>
<feature type="domain" description="IPT/TIG" evidence="1">
    <location>
        <begin position="122"/>
        <end position="161"/>
    </location>
</feature>
<dbReference type="Proteomes" id="UP000054047">
    <property type="component" value="Unassembled WGS sequence"/>
</dbReference>
<dbReference type="GO" id="GO:0030334">
    <property type="term" value="P:regulation of cell migration"/>
    <property type="evidence" value="ECO:0007669"/>
    <property type="project" value="TreeGrafter"/>
</dbReference>
<dbReference type="SUPFAM" id="SSF81296">
    <property type="entry name" value="E set domains"/>
    <property type="match status" value="1"/>
</dbReference>
<evidence type="ECO:0000313" key="3">
    <source>
        <dbReference type="Proteomes" id="UP000054047"/>
    </source>
</evidence>
<evidence type="ECO:0000259" key="1">
    <source>
        <dbReference type="Pfam" id="PF01833"/>
    </source>
</evidence>
<dbReference type="GO" id="GO:0097374">
    <property type="term" value="P:sensory neuron axon guidance"/>
    <property type="evidence" value="ECO:0007669"/>
    <property type="project" value="TreeGrafter"/>
</dbReference>
<dbReference type="GO" id="GO:0008045">
    <property type="term" value="P:motor neuron axon guidance"/>
    <property type="evidence" value="ECO:0007669"/>
    <property type="project" value="TreeGrafter"/>
</dbReference>
<dbReference type="GO" id="GO:0008360">
    <property type="term" value="P:regulation of cell shape"/>
    <property type="evidence" value="ECO:0007669"/>
    <property type="project" value="TreeGrafter"/>
</dbReference>
<dbReference type="GO" id="GO:0005886">
    <property type="term" value="C:plasma membrane"/>
    <property type="evidence" value="ECO:0007669"/>
    <property type="project" value="TreeGrafter"/>
</dbReference>
<keyword evidence="3" id="KW-1185">Reference proteome</keyword>
<dbReference type="InterPro" id="IPR013783">
    <property type="entry name" value="Ig-like_fold"/>
</dbReference>
<dbReference type="InterPro" id="IPR014756">
    <property type="entry name" value="Ig_E-set"/>
</dbReference>
<dbReference type="Pfam" id="PF01833">
    <property type="entry name" value="TIG"/>
    <property type="match status" value="1"/>
</dbReference>
<reference evidence="2 3" key="1">
    <citation type="submission" date="2013-12" db="EMBL/GenBank/DDBJ databases">
        <title>Draft genome of the parsitic nematode Ancylostoma duodenale.</title>
        <authorList>
            <person name="Mitreva M."/>
        </authorList>
    </citation>
    <scope>NUCLEOTIDE SEQUENCE [LARGE SCALE GENOMIC DNA]</scope>
    <source>
        <strain evidence="2 3">Zhejiang</strain>
    </source>
</reference>
<dbReference type="InterPro" id="IPR031148">
    <property type="entry name" value="Plexin"/>
</dbReference>
<gene>
    <name evidence="2" type="ORF">ANCDUO_24073</name>
</gene>
<proteinExistence type="predicted"/>
<accession>A0A0C2FGQ1</accession>
<name>A0A0C2FGQ1_9BILA</name>
<organism evidence="2 3">
    <name type="scientific">Ancylostoma duodenale</name>
    <dbReference type="NCBI Taxonomy" id="51022"/>
    <lineage>
        <taxon>Eukaryota</taxon>
        <taxon>Metazoa</taxon>
        <taxon>Ecdysozoa</taxon>
        <taxon>Nematoda</taxon>
        <taxon>Chromadorea</taxon>
        <taxon>Rhabditida</taxon>
        <taxon>Rhabditina</taxon>
        <taxon>Rhabditomorpha</taxon>
        <taxon>Strongyloidea</taxon>
        <taxon>Ancylostomatidae</taxon>
        <taxon>Ancylostomatinae</taxon>
        <taxon>Ancylostoma</taxon>
    </lineage>
</organism>
<dbReference type="GO" id="GO:0007162">
    <property type="term" value="P:negative regulation of cell adhesion"/>
    <property type="evidence" value="ECO:0007669"/>
    <property type="project" value="TreeGrafter"/>
</dbReference>
<dbReference type="PANTHER" id="PTHR22625:SF44">
    <property type="entry name" value="PLEXIN-B"/>
    <property type="match status" value="1"/>
</dbReference>
<dbReference type="GO" id="GO:0002116">
    <property type="term" value="C:semaphorin receptor complex"/>
    <property type="evidence" value="ECO:0007669"/>
    <property type="project" value="TreeGrafter"/>
</dbReference>
<dbReference type="PANTHER" id="PTHR22625">
    <property type="entry name" value="PLEXIN"/>
    <property type="match status" value="1"/>
</dbReference>
<dbReference type="GO" id="GO:0050772">
    <property type="term" value="P:positive regulation of axonogenesis"/>
    <property type="evidence" value="ECO:0007669"/>
    <property type="project" value="TreeGrafter"/>
</dbReference>
<dbReference type="AlphaFoldDB" id="A0A0C2FGQ1"/>
<protein>
    <recommendedName>
        <fullName evidence="1">IPT/TIG domain-containing protein</fullName>
    </recommendedName>
</protein>
<dbReference type="EMBL" id="KN770848">
    <property type="protein sequence ID" value="KIH45879.1"/>
    <property type="molecule type" value="Genomic_DNA"/>
</dbReference>
<dbReference type="InterPro" id="IPR002909">
    <property type="entry name" value="IPT_dom"/>
</dbReference>
<feature type="non-terminal residue" evidence="2">
    <location>
        <position position="1"/>
    </location>
</feature>
<dbReference type="GO" id="GO:0017154">
    <property type="term" value="F:semaphorin receptor activity"/>
    <property type="evidence" value="ECO:0007669"/>
    <property type="project" value="InterPro"/>
</dbReference>
<dbReference type="Gene3D" id="2.60.40.10">
    <property type="entry name" value="Immunoglobulins"/>
    <property type="match status" value="1"/>
</dbReference>
<dbReference type="OrthoDB" id="125363at2759"/>